<evidence type="ECO:0000256" key="6">
    <source>
        <dbReference type="ARBA" id="ARBA00022763"/>
    </source>
</evidence>
<keyword evidence="11" id="KW-1185">Reference proteome</keyword>
<feature type="domain" description="Methylated-DNA-[protein]-cysteine S-methyltransferase DNA binding" evidence="9">
    <location>
        <begin position="83"/>
        <end position="163"/>
    </location>
</feature>
<organism evidence="10 11">
    <name type="scientific">Lacticaseibacillus pantheris DSM 15945 = JCM 12539 = NBRC 106106</name>
    <dbReference type="NCBI Taxonomy" id="1423783"/>
    <lineage>
        <taxon>Bacteria</taxon>
        <taxon>Bacillati</taxon>
        <taxon>Bacillota</taxon>
        <taxon>Bacilli</taxon>
        <taxon>Lactobacillales</taxon>
        <taxon>Lactobacillaceae</taxon>
        <taxon>Lacticaseibacillus</taxon>
    </lineage>
</organism>
<dbReference type="GO" id="GO:0032259">
    <property type="term" value="P:methylation"/>
    <property type="evidence" value="ECO:0007669"/>
    <property type="project" value="UniProtKB-KW"/>
</dbReference>
<sequence>MTLRSTEISGPNGQWLLVVDDNKVAYIGFPGEDVQDVNKLLRLPVGVTIDDHDVPRKLVTAVTAMVVDDVALSPDNFVENGTPFQQRVWQALRQIPRGQTRTYSELAAAIGQPTAVRAVAHAVATNPVPLAVPCHRVLPKSGSVGQYRGGSKLKAFLLSREGVNPVK</sequence>
<evidence type="ECO:0000313" key="10">
    <source>
        <dbReference type="EMBL" id="KRL87851.1"/>
    </source>
</evidence>
<keyword evidence="6" id="KW-0227">DNA damage</keyword>
<dbReference type="GO" id="GO:0003908">
    <property type="term" value="F:methylated-DNA-[protein]-cysteine S-methyltransferase activity"/>
    <property type="evidence" value="ECO:0007669"/>
    <property type="project" value="UniProtKB-EC"/>
</dbReference>
<protein>
    <recommendedName>
        <fullName evidence="3">methylated-DNA--[protein]-cysteine S-methyltransferase</fullName>
        <ecNumber evidence="3">2.1.1.63</ecNumber>
    </recommendedName>
</protein>
<dbReference type="Proteomes" id="UP000051922">
    <property type="component" value="Unassembled WGS sequence"/>
</dbReference>
<dbReference type="PATRIC" id="fig|1423783.4.peg.2187"/>
<evidence type="ECO:0000256" key="5">
    <source>
        <dbReference type="ARBA" id="ARBA00022679"/>
    </source>
</evidence>
<comment type="catalytic activity">
    <reaction evidence="1">
        <text>a 4-O-methyl-thymidine in DNA + L-cysteinyl-[protein] = a thymidine in DNA + S-methyl-L-cysteinyl-[protein]</text>
        <dbReference type="Rhea" id="RHEA:53428"/>
        <dbReference type="Rhea" id="RHEA-COMP:10131"/>
        <dbReference type="Rhea" id="RHEA-COMP:10132"/>
        <dbReference type="Rhea" id="RHEA-COMP:13555"/>
        <dbReference type="Rhea" id="RHEA-COMP:13556"/>
        <dbReference type="ChEBI" id="CHEBI:29950"/>
        <dbReference type="ChEBI" id="CHEBI:82612"/>
        <dbReference type="ChEBI" id="CHEBI:137386"/>
        <dbReference type="ChEBI" id="CHEBI:137387"/>
        <dbReference type="EC" id="2.1.1.63"/>
    </reaction>
</comment>
<dbReference type="InterPro" id="IPR036388">
    <property type="entry name" value="WH-like_DNA-bd_sf"/>
</dbReference>
<keyword evidence="7" id="KW-0234">DNA repair</keyword>
<dbReference type="Pfam" id="PF01035">
    <property type="entry name" value="DNA_binding_1"/>
    <property type="match status" value="1"/>
</dbReference>
<keyword evidence="4" id="KW-0489">Methyltransferase</keyword>
<evidence type="ECO:0000256" key="7">
    <source>
        <dbReference type="ARBA" id="ARBA00023204"/>
    </source>
</evidence>
<evidence type="ECO:0000256" key="2">
    <source>
        <dbReference type="ARBA" id="ARBA00008711"/>
    </source>
</evidence>
<comment type="caution">
    <text evidence="10">The sequence shown here is derived from an EMBL/GenBank/DDBJ whole genome shotgun (WGS) entry which is preliminary data.</text>
</comment>
<dbReference type="PANTHER" id="PTHR10815:SF13">
    <property type="entry name" value="METHYLATED-DNA--PROTEIN-CYSTEINE METHYLTRANSFERASE"/>
    <property type="match status" value="1"/>
</dbReference>
<evidence type="ECO:0000256" key="8">
    <source>
        <dbReference type="ARBA" id="ARBA00049348"/>
    </source>
</evidence>
<comment type="catalytic activity">
    <reaction evidence="8">
        <text>a 6-O-methyl-2'-deoxyguanosine in DNA + L-cysteinyl-[protein] = S-methyl-L-cysteinyl-[protein] + a 2'-deoxyguanosine in DNA</text>
        <dbReference type="Rhea" id="RHEA:24000"/>
        <dbReference type="Rhea" id="RHEA-COMP:10131"/>
        <dbReference type="Rhea" id="RHEA-COMP:10132"/>
        <dbReference type="Rhea" id="RHEA-COMP:11367"/>
        <dbReference type="Rhea" id="RHEA-COMP:11368"/>
        <dbReference type="ChEBI" id="CHEBI:29950"/>
        <dbReference type="ChEBI" id="CHEBI:82612"/>
        <dbReference type="ChEBI" id="CHEBI:85445"/>
        <dbReference type="ChEBI" id="CHEBI:85448"/>
        <dbReference type="EC" id="2.1.1.63"/>
    </reaction>
</comment>
<dbReference type="Gene3D" id="1.10.10.10">
    <property type="entry name" value="Winged helix-like DNA-binding domain superfamily/Winged helix DNA-binding domain"/>
    <property type="match status" value="1"/>
</dbReference>
<dbReference type="SUPFAM" id="SSF46767">
    <property type="entry name" value="Methylated DNA-protein cysteine methyltransferase, C-terminal domain"/>
    <property type="match status" value="1"/>
</dbReference>
<gene>
    <name evidence="10" type="ORF">FC50_GL002134</name>
</gene>
<proteinExistence type="inferred from homology"/>
<dbReference type="InterPro" id="IPR014048">
    <property type="entry name" value="MethylDNA_cys_MeTrfase_DNA-bd"/>
</dbReference>
<keyword evidence="5" id="KW-0808">Transferase</keyword>
<accession>A0A0R1UDY9</accession>
<dbReference type="PROSITE" id="PS00374">
    <property type="entry name" value="MGMT"/>
    <property type="match status" value="1"/>
</dbReference>
<dbReference type="GO" id="GO:0006281">
    <property type="term" value="P:DNA repair"/>
    <property type="evidence" value="ECO:0007669"/>
    <property type="project" value="UniProtKB-KW"/>
</dbReference>
<reference evidence="10 11" key="1">
    <citation type="journal article" date="2015" name="Genome Announc.">
        <title>Expanding the biotechnology potential of lactobacilli through comparative genomics of 213 strains and associated genera.</title>
        <authorList>
            <person name="Sun Z."/>
            <person name="Harris H.M."/>
            <person name="McCann A."/>
            <person name="Guo C."/>
            <person name="Argimon S."/>
            <person name="Zhang W."/>
            <person name="Yang X."/>
            <person name="Jeffery I.B."/>
            <person name="Cooney J.C."/>
            <person name="Kagawa T.F."/>
            <person name="Liu W."/>
            <person name="Song Y."/>
            <person name="Salvetti E."/>
            <person name="Wrobel A."/>
            <person name="Rasinkangas P."/>
            <person name="Parkhill J."/>
            <person name="Rea M.C."/>
            <person name="O'Sullivan O."/>
            <person name="Ritari J."/>
            <person name="Douillard F.P."/>
            <person name="Paul Ross R."/>
            <person name="Yang R."/>
            <person name="Briner A.E."/>
            <person name="Felis G.E."/>
            <person name="de Vos W.M."/>
            <person name="Barrangou R."/>
            <person name="Klaenhammer T.R."/>
            <person name="Caufield P.W."/>
            <person name="Cui Y."/>
            <person name="Zhang H."/>
            <person name="O'Toole P.W."/>
        </authorList>
    </citation>
    <scope>NUCLEOTIDE SEQUENCE [LARGE SCALE GENOMIC DNA]</scope>
    <source>
        <strain evidence="10 11">DSM 15945</strain>
    </source>
</reference>
<dbReference type="PANTHER" id="PTHR10815">
    <property type="entry name" value="METHYLATED-DNA--PROTEIN-CYSTEINE METHYLTRANSFERASE"/>
    <property type="match status" value="1"/>
</dbReference>
<dbReference type="RefSeq" id="WP_054648321.1">
    <property type="nucleotide sequence ID" value="NZ_AZFJ01000015.1"/>
</dbReference>
<dbReference type="InterPro" id="IPR001497">
    <property type="entry name" value="MethylDNA_cys_MeTrfase_AS"/>
</dbReference>
<evidence type="ECO:0000259" key="9">
    <source>
        <dbReference type="Pfam" id="PF01035"/>
    </source>
</evidence>
<evidence type="ECO:0000313" key="11">
    <source>
        <dbReference type="Proteomes" id="UP000051922"/>
    </source>
</evidence>
<evidence type="ECO:0000256" key="4">
    <source>
        <dbReference type="ARBA" id="ARBA00022603"/>
    </source>
</evidence>
<dbReference type="AlphaFoldDB" id="A0A0R1UDY9"/>
<dbReference type="EMBL" id="AZFJ01000015">
    <property type="protein sequence ID" value="KRL87851.1"/>
    <property type="molecule type" value="Genomic_DNA"/>
</dbReference>
<name>A0A0R1UDY9_9LACO</name>
<comment type="similarity">
    <text evidence="2">Belongs to the MGMT family.</text>
</comment>
<evidence type="ECO:0000256" key="3">
    <source>
        <dbReference type="ARBA" id="ARBA00011918"/>
    </source>
</evidence>
<dbReference type="FunFam" id="1.10.10.10:FF:000214">
    <property type="entry name" value="Methylated-DNA--protein-cysteine methyltransferase"/>
    <property type="match status" value="1"/>
</dbReference>
<dbReference type="InterPro" id="IPR036217">
    <property type="entry name" value="MethylDNA_cys_MeTrfase_DNAb"/>
</dbReference>
<dbReference type="EC" id="2.1.1.63" evidence="3"/>
<dbReference type="STRING" id="1423783.FC50_GL002134"/>
<dbReference type="NCBIfam" id="TIGR00589">
    <property type="entry name" value="ogt"/>
    <property type="match status" value="1"/>
</dbReference>
<dbReference type="CDD" id="cd06445">
    <property type="entry name" value="ATase"/>
    <property type="match status" value="1"/>
</dbReference>
<evidence type="ECO:0000256" key="1">
    <source>
        <dbReference type="ARBA" id="ARBA00001286"/>
    </source>
</evidence>